<sequence length="118" mass="13675">MSTSEKNMLNIILLMVLFVALIYFSQPLNDVSIGPVIAMGMVTLQAMIYYIHGYKNQTGIEQTWLQVFTVVSSLIIIVYLFWVHQWIIIKLLYWVLEGSLFYGYAKKLIISKLHSKPK</sequence>
<evidence type="ECO:0000313" key="2">
    <source>
        <dbReference type="EMBL" id="ODP30339.1"/>
    </source>
</evidence>
<feature type="transmembrane region" description="Helical" evidence="1">
    <location>
        <begin position="7"/>
        <end position="25"/>
    </location>
</feature>
<gene>
    <name evidence="2" type="ORF">PTI45_00272</name>
</gene>
<feature type="transmembrane region" description="Helical" evidence="1">
    <location>
        <begin position="31"/>
        <end position="51"/>
    </location>
</feature>
<proteinExistence type="predicted"/>
<dbReference type="AlphaFoldDB" id="A0A1E3L974"/>
<reference evidence="2 3" key="1">
    <citation type="submission" date="2016-08" db="EMBL/GenBank/DDBJ databases">
        <title>Genome sequencing of Paenibacillus sp. TI45-13ar, isolated from Korean traditional nuruk.</title>
        <authorList>
            <person name="Kim S.-J."/>
        </authorList>
    </citation>
    <scope>NUCLEOTIDE SEQUENCE [LARGE SCALE GENOMIC DNA]</scope>
    <source>
        <strain evidence="2 3">TI45-13ar</strain>
    </source>
</reference>
<evidence type="ECO:0000313" key="3">
    <source>
        <dbReference type="Proteomes" id="UP000094578"/>
    </source>
</evidence>
<dbReference type="Proteomes" id="UP000094578">
    <property type="component" value="Unassembled WGS sequence"/>
</dbReference>
<feature type="transmembrane region" description="Helical" evidence="1">
    <location>
        <begin position="63"/>
        <end position="81"/>
    </location>
</feature>
<protein>
    <submittedName>
        <fullName evidence="2">Uncharacterized protein</fullName>
    </submittedName>
</protein>
<accession>A0A1E3L974</accession>
<keyword evidence="3" id="KW-1185">Reference proteome</keyword>
<dbReference type="RefSeq" id="WP_069325764.1">
    <property type="nucleotide sequence ID" value="NZ_MDER01000012.1"/>
</dbReference>
<comment type="caution">
    <text evidence="2">The sequence shown here is derived from an EMBL/GenBank/DDBJ whole genome shotgun (WGS) entry which is preliminary data.</text>
</comment>
<organism evidence="2 3">
    <name type="scientific">Paenibacillus nuruki</name>
    <dbReference type="NCBI Taxonomy" id="1886670"/>
    <lineage>
        <taxon>Bacteria</taxon>
        <taxon>Bacillati</taxon>
        <taxon>Bacillota</taxon>
        <taxon>Bacilli</taxon>
        <taxon>Bacillales</taxon>
        <taxon>Paenibacillaceae</taxon>
        <taxon>Paenibacillus</taxon>
    </lineage>
</organism>
<keyword evidence="1" id="KW-0812">Transmembrane</keyword>
<dbReference type="EMBL" id="MDER01000012">
    <property type="protein sequence ID" value="ODP30339.1"/>
    <property type="molecule type" value="Genomic_DNA"/>
</dbReference>
<evidence type="ECO:0000256" key="1">
    <source>
        <dbReference type="SAM" id="Phobius"/>
    </source>
</evidence>
<keyword evidence="1" id="KW-0472">Membrane</keyword>
<name>A0A1E3L974_9BACL</name>
<keyword evidence="1" id="KW-1133">Transmembrane helix</keyword>
<dbReference type="STRING" id="1886670.PTI45_00272"/>